<protein>
    <submittedName>
        <fullName evidence="1">Uncharacterized protein</fullName>
    </submittedName>
</protein>
<evidence type="ECO:0000313" key="1">
    <source>
        <dbReference type="EMBL" id="EEG48107.1"/>
    </source>
</evidence>
<evidence type="ECO:0000313" key="2">
    <source>
        <dbReference type="Proteomes" id="UP000003100"/>
    </source>
</evidence>
<sequence length="47" mass="5613">MPRRTDVGGAADRRYEGLRDKPVLFQNDKNIKDEKIKEKVRINENIW</sequence>
<dbReference type="PATRIC" id="fig|476272.21.peg.1106"/>
<comment type="caution">
    <text evidence="1">The sequence shown here is derived from an EMBL/GenBank/DDBJ whole genome shotgun (WGS) entry which is preliminary data.</text>
</comment>
<dbReference type="Proteomes" id="UP000003100">
    <property type="component" value="Unassembled WGS sequence"/>
</dbReference>
<organism evidence="1 2">
    <name type="scientific">Blautia hydrogenotrophica (strain DSM 10507 / JCM 14656 / S5a33)</name>
    <name type="common">Ruminococcus hydrogenotrophicus</name>
    <dbReference type="NCBI Taxonomy" id="476272"/>
    <lineage>
        <taxon>Bacteria</taxon>
        <taxon>Bacillati</taxon>
        <taxon>Bacillota</taxon>
        <taxon>Clostridia</taxon>
        <taxon>Lachnospirales</taxon>
        <taxon>Lachnospiraceae</taxon>
        <taxon>Blautia</taxon>
    </lineage>
</organism>
<reference evidence="1 2" key="1">
    <citation type="submission" date="2009-01" db="EMBL/GenBank/DDBJ databases">
        <authorList>
            <person name="Fulton L."/>
            <person name="Clifton S."/>
            <person name="Fulton B."/>
            <person name="Xu J."/>
            <person name="Minx P."/>
            <person name="Pepin K.H."/>
            <person name="Johnson M."/>
            <person name="Bhonagiri V."/>
            <person name="Nash W.E."/>
            <person name="Mardis E.R."/>
            <person name="Wilson R.K."/>
        </authorList>
    </citation>
    <scope>NUCLEOTIDE SEQUENCE [LARGE SCALE GENOMIC DNA]</scope>
    <source>
        <strain evidence="2">DSM 10507 / JCM 14656 / S5a33</strain>
    </source>
</reference>
<dbReference type="EMBL" id="ACBZ01000163">
    <property type="protein sequence ID" value="EEG48107.1"/>
    <property type="molecule type" value="Genomic_DNA"/>
</dbReference>
<keyword evidence="2" id="KW-1185">Reference proteome</keyword>
<name>C0CQ19_BLAHS</name>
<reference evidence="1 2" key="2">
    <citation type="submission" date="2009-02" db="EMBL/GenBank/DDBJ databases">
        <title>Draft genome sequence of Blautia hydrogenotrophica DSM 10507 (Ruminococcus hydrogenotrophicus DSM 10507).</title>
        <authorList>
            <person name="Sudarsanam P."/>
            <person name="Ley R."/>
            <person name="Guruge J."/>
            <person name="Turnbaugh P.J."/>
            <person name="Mahowald M."/>
            <person name="Liep D."/>
            <person name="Gordon J."/>
        </authorList>
    </citation>
    <scope>NUCLEOTIDE SEQUENCE [LARGE SCALE GENOMIC DNA]</scope>
    <source>
        <strain evidence="2">DSM 10507 / JCM 14656 / S5a33</strain>
    </source>
</reference>
<dbReference type="HOGENOM" id="CLU_3165189_0_0_9"/>
<accession>C0CQ19</accession>
<proteinExistence type="predicted"/>
<gene>
    <name evidence="1" type="ORF">RUMHYD_02971</name>
</gene>
<dbReference type="AlphaFoldDB" id="C0CQ19"/>